<dbReference type="GO" id="GO:0016121">
    <property type="term" value="P:carotene catabolic process"/>
    <property type="evidence" value="ECO:0007669"/>
    <property type="project" value="TreeGrafter"/>
</dbReference>
<evidence type="ECO:0000256" key="3">
    <source>
        <dbReference type="ARBA" id="ARBA00023002"/>
    </source>
</evidence>
<keyword evidence="4 5" id="KW-0408">Iron</keyword>
<accession>A0A438M2A1</accession>
<feature type="binding site" evidence="5">
    <location>
        <position position="200"/>
    </location>
    <ligand>
        <name>Fe cation</name>
        <dbReference type="ChEBI" id="CHEBI:24875"/>
        <note>catalytic</note>
    </ligand>
</feature>
<keyword evidence="8" id="KW-1185">Reference proteome</keyword>
<feature type="binding site" evidence="5">
    <location>
        <position position="447"/>
    </location>
    <ligand>
        <name>Fe cation</name>
        <dbReference type="ChEBI" id="CHEBI:24875"/>
        <note>catalytic</note>
    </ligand>
</feature>
<dbReference type="EMBL" id="SAUN01000001">
    <property type="protein sequence ID" value="RVX39653.1"/>
    <property type="molecule type" value="Genomic_DNA"/>
</dbReference>
<comment type="caution">
    <text evidence="7">The sequence shown here is derived from an EMBL/GenBank/DDBJ whole genome shotgun (WGS) entry which is preliminary data.</text>
</comment>
<keyword evidence="2 5" id="KW-0479">Metal-binding</keyword>
<evidence type="ECO:0000256" key="4">
    <source>
        <dbReference type="ARBA" id="ARBA00023004"/>
    </source>
</evidence>
<dbReference type="PANTHER" id="PTHR10543">
    <property type="entry name" value="BETA-CAROTENE DIOXYGENASE"/>
    <property type="match status" value="1"/>
</dbReference>
<feature type="binding site" evidence="5">
    <location>
        <position position="152"/>
    </location>
    <ligand>
        <name>Fe cation</name>
        <dbReference type="ChEBI" id="CHEBI:24875"/>
        <note>catalytic</note>
    </ligand>
</feature>
<dbReference type="GO" id="GO:0046872">
    <property type="term" value="F:metal ion binding"/>
    <property type="evidence" value="ECO:0007669"/>
    <property type="project" value="UniProtKB-KW"/>
</dbReference>
<organism evidence="7 8">
    <name type="scientific">Nonomuraea polychroma</name>
    <dbReference type="NCBI Taxonomy" id="46176"/>
    <lineage>
        <taxon>Bacteria</taxon>
        <taxon>Bacillati</taxon>
        <taxon>Actinomycetota</taxon>
        <taxon>Actinomycetes</taxon>
        <taxon>Streptosporangiales</taxon>
        <taxon>Streptosporangiaceae</taxon>
        <taxon>Nonomuraea</taxon>
    </lineage>
</organism>
<dbReference type="Proteomes" id="UP000284824">
    <property type="component" value="Unassembled WGS sequence"/>
</dbReference>
<reference evidence="7 8" key="1">
    <citation type="submission" date="2019-01" db="EMBL/GenBank/DDBJ databases">
        <title>Sequencing the genomes of 1000 actinobacteria strains.</title>
        <authorList>
            <person name="Klenk H.-P."/>
        </authorList>
    </citation>
    <scope>NUCLEOTIDE SEQUENCE [LARGE SCALE GENOMIC DNA]</scope>
    <source>
        <strain evidence="7 8">DSM 43925</strain>
    </source>
</reference>
<evidence type="ECO:0000256" key="1">
    <source>
        <dbReference type="ARBA" id="ARBA00006787"/>
    </source>
</evidence>
<keyword evidence="3 6" id="KW-0560">Oxidoreductase</keyword>
<dbReference type="OrthoDB" id="6636843at2"/>
<evidence type="ECO:0000313" key="8">
    <source>
        <dbReference type="Proteomes" id="UP000284824"/>
    </source>
</evidence>
<comment type="cofactor">
    <cofactor evidence="5 6">
        <name>Fe(2+)</name>
        <dbReference type="ChEBI" id="CHEBI:29033"/>
    </cofactor>
    <text evidence="5 6">Binds 1 Fe(2+) ion per subunit.</text>
</comment>
<dbReference type="AlphaFoldDB" id="A0A438M2A1"/>
<comment type="similarity">
    <text evidence="1 6">Belongs to the carotenoid oxygenase family.</text>
</comment>
<dbReference type="GO" id="GO:0010436">
    <property type="term" value="F:carotenoid dioxygenase activity"/>
    <property type="evidence" value="ECO:0007669"/>
    <property type="project" value="TreeGrafter"/>
</dbReference>
<proteinExistence type="inferred from homology"/>
<protein>
    <recommendedName>
        <fullName evidence="6">Dioxygenase</fullName>
        <ecNumber evidence="6">1.13.11.-</ecNumber>
    </recommendedName>
</protein>
<evidence type="ECO:0000256" key="2">
    <source>
        <dbReference type="ARBA" id="ARBA00022723"/>
    </source>
</evidence>
<dbReference type="PANTHER" id="PTHR10543:SF89">
    <property type="entry name" value="CAROTENOID 9,10(9',10')-CLEAVAGE DIOXYGENASE 1"/>
    <property type="match status" value="1"/>
</dbReference>
<gene>
    <name evidence="7" type="ORF">EDD27_2014</name>
</gene>
<sequence>MTTTPFRGGFAPVTEEITAFDLEVTGRIPAELNGRYLRNGPNPLSLDDPSASHLFIGEGMVHGVRLRDGRAEWYRNRWVRNAAVAQRLGEQPRPGPTHSGMDFAANTHVIGLAGRTFATVEAGALPYELSYELDTIGACDFDGGLPGGYAAHTHADPVTGELHAMAYFFGWDHHQHIVIDATGKVTQVRDIPIADAPMLHDFALTERYVVIYDLPVTFSMAHAEKGIALPYAWNEAHGARVGLMSRATGEVRWAEVEPCWVFHTLNAYDDGDEVVVDLVRYPKRFVDARLDLGGTPTLDRWRIDPRAGKVVQTRLDDRAQEFPRMDERRTGQAYRYGYTAATRDLIDVIYPADTELEDLPDEAFDNTLIKHDLERGTQEQRQFGRGAYVGEPVFVASGQAEDDGYLLFYVNNPARGAADLVILSVQDFTGEPVATVHLPARVPLGFHGSWIAD</sequence>
<name>A0A438M2A1_9ACTN</name>
<evidence type="ECO:0000313" key="7">
    <source>
        <dbReference type="EMBL" id="RVX39653.1"/>
    </source>
</evidence>
<dbReference type="Pfam" id="PF03055">
    <property type="entry name" value="RPE65"/>
    <property type="match status" value="1"/>
</dbReference>
<evidence type="ECO:0000256" key="6">
    <source>
        <dbReference type="RuleBase" id="RU364048"/>
    </source>
</evidence>
<dbReference type="InterPro" id="IPR004294">
    <property type="entry name" value="Carotenoid_Oase"/>
</dbReference>
<keyword evidence="6 7" id="KW-0223">Dioxygenase</keyword>
<evidence type="ECO:0000256" key="5">
    <source>
        <dbReference type="PIRSR" id="PIRSR604294-1"/>
    </source>
</evidence>
<dbReference type="EC" id="1.13.11.-" evidence="6"/>
<feature type="binding site" evidence="5">
    <location>
        <position position="263"/>
    </location>
    <ligand>
        <name>Fe cation</name>
        <dbReference type="ChEBI" id="CHEBI:24875"/>
        <note>catalytic</note>
    </ligand>
</feature>
<dbReference type="RefSeq" id="WP_127932133.1">
    <property type="nucleotide sequence ID" value="NZ_SAUN01000001.1"/>
</dbReference>